<dbReference type="PANTHER" id="PTHR48078">
    <property type="entry name" value="THREONINE DEHYDRATASE, MITOCHONDRIAL-RELATED"/>
    <property type="match status" value="1"/>
</dbReference>
<dbReference type="GO" id="GO:0006565">
    <property type="term" value="P:L-serine catabolic process"/>
    <property type="evidence" value="ECO:0007669"/>
    <property type="project" value="TreeGrafter"/>
</dbReference>
<dbReference type="Pfam" id="PF00291">
    <property type="entry name" value="PALP"/>
    <property type="match status" value="1"/>
</dbReference>
<dbReference type="OrthoDB" id="7773036at2759"/>
<reference evidence="8 9" key="1">
    <citation type="journal article" date="2018" name="Sci. Rep.">
        <title>Genome sequence of the cauliflower mushroom Sparassis crispa (Hanabiratake) and its association with beneficial usage.</title>
        <authorList>
            <person name="Kiyama R."/>
            <person name="Furutani Y."/>
            <person name="Kawaguchi K."/>
            <person name="Nakanishi T."/>
        </authorList>
    </citation>
    <scope>NUCLEOTIDE SEQUENCE [LARGE SCALE GENOMIC DNA]</scope>
</reference>
<dbReference type="SUPFAM" id="SSF53686">
    <property type="entry name" value="Tryptophan synthase beta subunit-like PLP-dependent enzymes"/>
    <property type="match status" value="1"/>
</dbReference>
<dbReference type="EMBL" id="BFAD01000004">
    <property type="protein sequence ID" value="GBE82460.1"/>
    <property type="molecule type" value="Genomic_DNA"/>
</dbReference>
<proteinExistence type="inferred from homology"/>
<sequence length="376" mass="40005">MSTLDGKLWSETPLIFSSHISARLGCNAYLKLENLQPSQSFKYRGISLFVQHALRTHGPDTHLIIASGGNAGLAAACAAKALCLRCTIFLPEGVSRSTIDFMRREGANIVTAGRCYAQALAKAEEVMVADPKAVLVPAYDNSILWEGHASMITEIVQQLPPGMTPAAIFCSVGGGGLLGGVLQGCRSVGWDHVPVVALETLGSNSFYQSLALNPGAFTATESHLPPEGVRAEHDSVHNVNVAHLSTLKSRATSLGASSASAAVVKMALDRKGGLKSVCLPDEFLMKTARSFAEEHKMLVELACAATLTSAYNPALFEKILPSSPSSSPRTVVFIVCGGFKVDLEELEEYRTGVQADANNGSKWQVLCNGEQWALDM</sequence>
<keyword evidence="9" id="KW-1185">Reference proteome</keyword>
<comment type="catalytic activity">
    <reaction evidence="6">
        <text>L-serine = pyruvate + NH4(+)</text>
        <dbReference type="Rhea" id="RHEA:19169"/>
        <dbReference type="ChEBI" id="CHEBI:15361"/>
        <dbReference type="ChEBI" id="CHEBI:28938"/>
        <dbReference type="ChEBI" id="CHEBI:33384"/>
        <dbReference type="EC" id="4.3.1.17"/>
    </reaction>
</comment>
<dbReference type="InterPro" id="IPR001926">
    <property type="entry name" value="TrpB-like_PALP"/>
</dbReference>
<dbReference type="RefSeq" id="XP_027613373.1">
    <property type="nucleotide sequence ID" value="XM_027757572.1"/>
</dbReference>
<keyword evidence="4" id="KW-0663">Pyridoxal phosphate</keyword>
<dbReference type="Gene3D" id="3.40.50.1100">
    <property type="match status" value="2"/>
</dbReference>
<dbReference type="InParanoid" id="A0A401GJX4"/>
<feature type="domain" description="Tryptophan synthase beta chain-like PALP" evidence="7">
    <location>
        <begin position="10"/>
        <end position="337"/>
    </location>
</feature>
<evidence type="ECO:0000256" key="5">
    <source>
        <dbReference type="ARBA" id="ARBA00023239"/>
    </source>
</evidence>
<dbReference type="GeneID" id="38779377"/>
<gene>
    <name evidence="8" type="ORF">SCP_0408440</name>
</gene>
<evidence type="ECO:0000256" key="3">
    <source>
        <dbReference type="ARBA" id="ARBA00012093"/>
    </source>
</evidence>
<evidence type="ECO:0000313" key="8">
    <source>
        <dbReference type="EMBL" id="GBE82460.1"/>
    </source>
</evidence>
<accession>A0A401GJX4</accession>
<organism evidence="8 9">
    <name type="scientific">Sparassis crispa</name>
    <dbReference type="NCBI Taxonomy" id="139825"/>
    <lineage>
        <taxon>Eukaryota</taxon>
        <taxon>Fungi</taxon>
        <taxon>Dikarya</taxon>
        <taxon>Basidiomycota</taxon>
        <taxon>Agaricomycotina</taxon>
        <taxon>Agaricomycetes</taxon>
        <taxon>Polyporales</taxon>
        <taxon>Sparassidaceae</taxon>
        <taxon>Sparassis</taxon>
    </lineage>
</organism>
<evidence type="ECO:0000259" key="7">
    <source>
        <dbReference type="Pfam" id="PF00291"/>
    </source>
</evidence>
<keyword evidence="5" id="KW-0456">Lyase</keyword>
<dbReference type="AlphaFoldDB" id="A0A401GJX4"/>
<evidence type="ECO:0000313" key="9">
    <source>
        <dbReference type="Proteomes" id="UP000287166"/>
    </source>
</evidence>
<dbReference type="GO" id="GO:0009097">
    <property type="term" value="P:isoleucine biosynthetic process"/>
    <property type="evidence" value="ECO:0007669"/>
    <property type="project" value="TreeGrafter"/>
</dbReference>
<dbReference type="PANTHER" id="PTHR48078:SF2">
    <property type="entry name" value="CATABOLIC L-SERINE_THREONINE DEHYDRATASE"/>
    <property type="match status" value="1"/>
</dbReference>
<evidence type="ECO:0000256" key="2">
    <source>
        <dbReference type="ARBA" id="ARBA00010869"/>
    </source>
</evidence>
<evidence type="ECO:0000256" key="4">
    <source>
        <dbReference type="ARBA" id="ARBA00022898"/>
    </source>
</evidence>
<dbReference type="GO" id="GO:0004794">
    <property type="term" value="F:threonine deaminase activity"/>
    <property type="evidence" value="ECO:0007669"/>
    <property type="project" value="TreeGrafter"/>
</dbReference>
<dbReference type="GO" id="GO:0006567">
    <property type="term" value="P:L-threonine catabolic process"/>
    <property type="evidence" value="ECO:0007669"/>
    <property type="project" value="TreeGrafter"/>
</dbReference>
<comment type="cofactor">
    <cofactor evidence="1">
        <name>pyridoxal 5'-phosphate</name>
        <dbReference type="ChEBI" id="CHEBI:597326"/>
    </cofactor>
</comment>
<evidence type="ECO:0000256" key="1">
    <source>
        <dbReference type="ARBA" id="ARBA00001933"/>
    </source>
</evidence>
<evidence type="ECO:0000256" key="6">
    <source>
        <dbReference type="ARBA" id="ARBA00049406"/>
    </source>
</evidence>
<dbReference type="EC" id="4.3.1.17" evidence="3"/>
<protein>
    <recommendedName>
        <fullName evidence="3">L-serine ammonia-lyase</fullName>
        <ecNumber evidence="3">4.3.1.17</ecNumber>
    </recommendedName>
</protein>
<dbReference type="Proteomes" id="UP000287166">
    <property type="component" value="Unassembled WGS sequence"/>
</dbReference>
<dbReference type="InterPro" id="IPR036052">
    <property type="entry name" value="TrpB-like_PALP_sf"/>
</dbReference>
<comment type="similarity">
    <text evidence="2">Belongs to the serine/threonine dehydratase family.</text>
</comment>
<dbReference type="GO" id="GO:0003941">
    <property type="term" value="F:L-serine ammonia-lyase activity"/>
    <property type="evidence" value="ECO:0007669"/>
    <property type="project" value="UniProtKB-EC"/>
</dbReference>
<name>A0A401GJX4_9APHY</name>
<dbReference type="InterPro" id="IPR050147">
    <property type="entry name" value="Ser/Thr_Dehydratase"/>
</dbReference>
<comment type="caution">
    <text evidence="8">The sequence shown here is derived from an EMBL/GenBank/DDBJ whole genome shotgun (WGS) entry which is preliminary data.</text>
</comment>
<dbReference type="STRING" id="139825.A0A401GJX4"/>